<comment type="caution">
    <text evidence="2">The sequence shown here is derived from an EMBL/GenBank/DDBJ whole genome shotgun (WGS) entry which is preliminary data.</text>
</comment>
<name>A0A226DCU3_FOLCA</name>
<reference evidence="2 3" key="1">
    <citation type="submission" date="2015-12" db="EMBL/GenBank/DDBJ databases">
        <title>The genome of Folsomia candida.</title>
        <authorList>
            <person name="Faddeeva A."/>
            <person name="Derks M.F."/>
            <person name="Anvar Y."/>
            <person name="Smit S."/>
            <person name="Van Straalen N."/>
            <person name="Roelofs D."/>
        </authorList>
    </citation>
    <scope>NUCLEOTIDE SEQUENCE [LARGE SCALE GENOMIC DNA]</scope>
    <source>
        <strain evidence="2 3">VU population</strain>
        <tissue evidence="2">Whole body</tissue>
    </source>
</reference>
<dbReference type="EMBL" id="LNIX01000022">
    <property type="protein sequence ID" value="OXA43395.1"/>
    <property type="molecule type" value="Genomic_DNA"/>
</dbReference>
<protein>
    <submittedName>
        <fullName evidence="2">Uncharacterized protein</fullName>
    </submittedName>
</protein>
<accession>A0A226DCU3</accession>
<dbReference type="Proteomes" id="UP000198287">
    <property type="component" value="Unassembled WGS sequence"/>
</dbReference>
<proteinExistence type="predicted"/>
<dbReference type="Gene3D" id="2.80.10.50">
    <property type="match status" value="1"/>
</dbReference>
<feature type="region of interest" description="Disordered" evidence="1">
    <location>
        <begin position="86"/>
        <end position="105"/>
    </location>
</feature>
<sequence length="437" mass="48251">MRLLQKIRLMISMSLVVLGVLVLVEISVANPGFHDLHHHHHHHPRPRFLSSHGKLIKLYGDGYTSKDLLFPAAYVELKYPVLRHPRKNTLPHHHHHDHPHPHHHHYVTTHPVHHHHDDDHHHDTFDHIGPHAHSYDSFGEEDPHLGLGARVGSGGGGPPDSTVTYTKTTTIEKDGTGHTTTREEWEPPIFEAGSGSSSSPISYDNGGGEETYSSGGLGSVSSDGDVVTLSDESPSPYPLISAPLVENLVGITKDEIPQDPVQHPASPAIKIQPVEKVIKNVALESYIWVRREEGTPIIRLTLDPVRRSTYFLDDTPTARRIHVVSRERVCIQGARIDGHTASASPCSASQDDPLIQWDFVPIQHGQYWIQLSGSNHCLQPGSALTAPRFVEMAPCDLYEPGQLWELGTVLPSPTSAANSHQFKTGSGSKEVNKGWTK</sequence>
<keyword evidence="3" id="KW-1185">Reference proteome</keyword>
<dbReference type="SUPFAM" id="SSF50370">
    <property type="entry name" value="Ricin B-like lectins"/>
    <property type="match status" value="1"/>
</dbReference>
<evidence type="ECO:0000256" key="1">
    <source>
        <dbReference type="SAM" id="MobiDB-lite"/>
    </source>
</evidence>
<dbReference type="AlphaFoldDB" id="A0A226DCU3"/>
<organism evidence="2 3">
    <name type="scientific">Folsomia candida</name>
    <name type="common">Springtail</name>
    <dbReference type="NCBI Taxonomy" id="158441"/>
    <lineage>
        <taxon>Eukaryota</taxon>
        <taxon>Metazoa</taxon>
        <taxon>Ecdysozoa</taxon>
        <taxon>Arthropoda</taxon>
        <taxon>Hexapoda</taxon>
        <taxon>Collembola</taxon>
        <taxon>Entomobryomorpha</taxon>
        <taxon>Isotomoidea</taxon>
        <taxon>Isotomidae</taxon>
        <taxon>Proisotominae</taxon>
        <taxon>Folsomia</taxon>
    </lineage>
</organism>
<feature type="compositionally biased region" description="Polar residues" evidence="1">
    <location>
        <begin position="415"/>
        <end position="429"/>
    </location>
</feature>
<feature type="compositionally biased region" description="Gly residues" evidence="1">
    <location>
        <begin position="149"/>
        <end position="158"/>
    </location>
</feature>
<dbReference type="InterPro" id="IPR035992">
    <property type="entry name" value="Ricin_B-like_lectins"/>
</dbReference>
<feature type="region of interest" description="Disordered" evidence="1">
    <location>
        <begin position="188"/>
        <end position="235"/>
    </location>
</feature>
<evidence type="ECO:0000313" key="3">
    <source>
        <dbReference type="Proteomes" id="UP000198287"/>
    </source>
</evidence>
<feature type="compositionally biased region" description="Low complexity" evidence="1">
    <location>
        <begin position="219"/>
        <end position="231"/>
    </location>
</feature>
<evidence type="ECO:0000313" key="2">
    <source>
        <dbReference type="EMBL" id="OXA43395.1"/>
    </source>
</evidence>
<gene>
    <name evidence="2" type="ORF">Fcan01_21840</name>
</gene>
<dbReference type="CDD" id="cd00161">
    <property type="entry name" value="beta-trefoil_Ricin-like"/>
    <property type="match status" value="1"/>
</dbReference>
<feature type="region of interest" description="Disordered" evidence="1">
    <location>
        <begin position="110"/>
        <end position="165"/>
    </location>
</feature>
<feature type="region of interest" description="Disordered" evidence="1">
    <location>
        <begin position="415"/>
        <end position="437"/>
    </location>
</feature>
<feature type="compositionally biased region" description="Basic and acidic residues" evidence="1">
    <location>
        <begin position="115"/>
        <end position="129"/>
    </location>
</feature>
<dbReference type="PROSITE" id="PS50231">
    <property type="entry name" value="RICIN_B_LECTIN"/>
    <property type="match status" value="1"/>
</dbReference>